<feature type="compositionally biased region" description="Low complexity" evidence="1">
    <location>
        <begin position="8"/>
        <end position="29"/>
    </location>
</feature>
<evidence type="ECO:0000313" key="2">
    <source>
        <dbReference type="EMBL" id="KAL1530572.1"/>
    </source>
</evidence>
<feature type="region of interest" description="Disordered" evidence="1">
    <location>
        <begin position="47"/>
        <end position="100"/>
    </location>
</feature>
<gene>
    <name evidence="2" type="ORF">AB1Y20_001473</name>
</gene>
<dbReference type="AlphaFoldDB" id="A0AB34KAZ5"/>
<dbReference type="Proteomes" id="UP001515480">
    <property type="component" value="Unassembled WGS sequence"/>
</dbReference>
<organism evidence="2 3">
    <name type="scientific">Prymnesium parvum</name>
    <name type="common">Toxic golden alga</name>
    <dbReference type="NCBI Taxonomy" id="97485"/>
    <lineage>
        <taxon>Eukaryota</taxon>
        <taxon>Haptista</taxon>
        <taxon>Haptophyta</taxon>
        <taxon>Prymnesiophyceae</taxon>
        <taxon>Prymnesiales</taxon>
        <taxon>Prymnesiaceae</taxon>
        <taxon>Prymnesium</taxon>
    </lineage>
</organism>
<evidence type="ECO:0000313" key="3">
    <source>
        <dbReference type="Proteomes" id="UP001515480"/>
    </source>
</evidence>
<evidence type="ECO:0000256" key="1">
    <source>
        <dbReference type="SAM" id="MobiDB-lite"/>
    </source>
</evidence>
<protein>
    <submittedName>
        <fullName evidence="2">Uncharacterized protein</fullName>
    </submittedName>
</protein>
<dbReference type="EMBL" id="JBGBPQ010000001">
    <property type="protein sequence ID" value="KAL1530572.1"/>
    <property type="molecule type" value="Genomic_DNA"/>
</dbReference>
<comment type="caution">
    <text evidence="2">The sequence shown here is derived from an EMBL/GenBank/DDBJ whole genome shotgun (WGS) entry which is preliminary data.</text>
</comment>
<sequence>MSRRSSRSRSAASASGSSSSARSHSVSWLSAPDTAIDELSCARGGRGHAVQRGAQRHEAGEMSEGCLRRPLEGGDGGLVPMELGDGRGARRRREGAQVPDAEAAVVGARGDEVVDDAAEARGGAAARAAAAAAAAAAAHRFHEMTLTSTACPSSTHSAAPFFRRASHTRSVESQPAERKTFGSTGDHSRSSTDAVCPT</sequence>
<feature type="compositionally biased region" description="Basic and acidic residues" evidence="1">
    <location>
        <begin position="175"/>
        <end position="190"/>
    </location>
</feature>
<accession>A0AB34KAZ5</accession>
<feature type="region of interest" description="Disordered" evidence="1">
    <location>
        <begin position="161"/>
        <end position="198"/>
    </location>
</feature>
<proteinExistence type="predicted"/>
<feature type="compositionally biased region" description="Basic and acidic residues" evidence="1">
    <location>
        <begin position="55"/>
        <end position="72"/>
    </location>
</feature>
<name>A0AB34KAZ5_PRYPA</name>
<reference evidence="2 3" key="1">
    <citation type="journal article" date="2024" name="Science">
        <title>Giant polyketide synthase enzymes in the biosynthesis of giant marine polyether toxins.</title>
        <authorList>
            <person name="Fallon T.R."/>
            <person name="Shende V.V."/>
            <person name="Wierzbicki I.H."/>
            <person name="Pendleton A.L."/>
            <person name="Watervoot N.F."/>
            <person name="Auber R.P."/>
            <person name="Gonzalez D.J."/>
            <person name="Wisecaver J.H."/>
            <person name="Moore B.S."/>
        </authorList>
    </citation>
    <scope>NUCLEOTIDE SEQUENCE [LARGE SCALE GENOMIC DNA]</scope>
    <source>
        <strain evidence="2 3">12B1</strain>
    </source>
</reference>
<feature type="region of interest" description="Disordered" evidence="1">
    <location>
        <begin position="1"/>
        <end position="29"/>
    </location>
</feature>
<keyword evidence="3" id="KW-1185">Reference proteome</keyword>